<dbReference type="HOGENOM" id="CLU_2952711_0_0_3"/>
<dbReference type="KEGG" id="cyn:Cyan7425_0066"/>
<reference evidence="1" key="1">
    <citation type="submission" date="2009-01" db="EMBL/GenBank/DDBJ databases">
        <title>Complete sequence of plasmid2 Cyanothece sp. PCC 7425.</title>
        <authorList>
            <consortium name="US DOE Joint Genome Institute"/>
            <person name="Lucas S."/>
            <person name="Copeland A."/>
            <person name="Lapidus A."/>
            <person name="Glavina del Rio T."/>
            <person name="Dalin E."/>
            <person name="Tice H."/>
            <person name="Bruce D."/>
            <person name="Goodwin L."/>
            <person name="Pitluck S."/>
            <person name="Sims D."/>
            <person name="Meineke L."/>
            <person name="Brettin T."/>
            <person name="Detter J.C."/>
            <person name="Han C."/>
            <person name="Larimer F."/>
            <person name="Land M."/>
            <person name="Hauser L."/>
            <person name="Kyrpides N."/>
            <person name="Ovchinnikova G."/>
            <person name="Liberton M."/>
            <person name="Stoeckel J."/>
            <person name="Banerjee A."/>
            <person name="Singh A."/>
            <person name="Page L."/>
            <person name="Sato H."/>
            <person name="Zhao L."/>
            <person name="Sherman L."/>
            <person name="Pakrasi H."/>
            <person name="Richardson P."/>
        </authorList>
    </citation>
    <scope>NUCLEOTIDE SEQUENCE</scope>
    <source>
        <strain evidence="1">PCC 7425</strain>
        <plasmid evidence="1">pP742502</plasmid>
    </source>
</reference>
<protein>
    <submittedName>
        <fullName evidence="1">Uncharacterized protein</fullName>
    </submittedName>
</protein>
<dbReference type="AlphaFoldDB" id="B8HZC7"/>
<keyword evidence="1" id="KW-0614">Plasmid</keyword>
<evidence type="ECO:0000313" key="1">
    <source>
        <dbReference type="EMBL" id="ACL47775.1"/>
    </source>
</evidence>
<proteinExistence type="predicted"/>
<organism evidence="1">
    <name type="scientific">Cyanothece sp. (strain PCC 7425 / ATCC 29141)</name>
    <dbReference type="NCBI Taxonomy" id="395961"/>
    <lineage>
        <taxon>Bacteria</taxon>
        <taxon>Bacillati</taxon>
        <taxon>Cyanobacteriota</taxon>
        <taxon>Cyanophyceae</taxon>
        <taxon>Gomontiellales</taxon>
        <taxon>Cyanothecaceae</taxon>
        <taxon>Cyanothece</taxon>
    </lineage>
</organism>
<geneLocation type="plasmid" evidence="1">
    <name>pP742502</name>
</geneLocation>
<sequence length="59" mass="6544">MKVERKTNVQALALAAGLCITLIINHSELTQSQALGNLSRRQEFNWPIIEATVNEHISA</sequence>
<name>B8HZC7_CYAP4</name>
<dbReference type="EMBL" id="CP001346">
    <property type="protein sequence ID" value="ACL47775.1"/>
    <property type="molecule type" value="Genomic_DNA"/>
</dbReference>
<gene>
    <name evidence="1" type="ordered locus">Cyan7425_0066</name>
</gene>
<accession>B8HZC7</accession>